<proteinExistence type="predicted"/>
<dbReference type="RefSeq" id="WP_282299912.1">
    <property type="nucleotide sequence ID" value="NZ_CP124616.1"/>
</dbReference>
<feature type="region of interest" description="Disordered" evidence="1">
    <location>
        <begin position="23"/>
        <end position="59"/>
    </location>
</feature>
<organism evidence="2 3">
    <name type="scientific">Tropicibacter oceani</name>
    <dbReference type="NCBI Taxonomy" id="3058420"/>
    <lineage>
        <taxon>Bacteria</taxon>
        <taxon>Pseudomonadati</taxon>
        <taxon>Pseudomonadota</taxon>
        <taxon>Alphaproteobacteria</taxon>
        <taxon>Rhodobacterales</taxon>
        <taxon>Roseobacteraceae</taxon>
        <taxon>Tropicibacter</taxon>
    </lineage>
</organism>
<dbReference type="Proteomes" id="UP001241605">
    <property type="component" value="Chromosome"/>
</dbReference>
<reference evidence="2 3" key="1">
    <citation type="submission" date="2023-05" db="EMBL/GenBank/DDBJ databases">
        <title>YMD87, complete Genome.</title>
        <authorList>
            <person name="Zhang J."/>
            <person name="Xu X."/>
        </authorList>
    </citation>
    <scope>NUCLEOTIDE SEQUENCE [LARGE SCALE GENOMIC DNA]</scope>
    <source>
        <strain evidence="2 3">YMD87</strain>
    </source>
</reference>
<keyword evidence="3" id="KW-1185">Reference proteome</keyword>
<evidence type="ECO:0000313" key="2">
    <source>
        <dbReference type="EMBL" id="WGW03280.1"/>
    </source>
</evidence>
<feature type="compositionally biased region" description="Low complexity" evidence="1">
    <location>
        <begin position="29"/>
        <end position="41"/>
    </location>
</feature>
<evidence type="ECO:0000256" key="1">
    <source>
        <dbReference type="SAM" id="MobiDB-lite"/>
    </source>
</evidence>
<feature type="compositionally biased region" description="Basic and acidic residues" evidence="1">
    <location>
        <begin position="42"/>
        <end position="59"/>
    </location>
</feature>
<dbReference type="EMBL" id="CP124616">
    <property type="protein sequence ID" value="WGW03280.1"/>
    <property type="molecule type" value="Genomic_DNA"/>
</dbReference>
<protein>
    <submittedName>
        <fullName evidence="2">Uncharacterized protein</fullName>
    </submittedName>
</protein>
<name>A0ABY8QFG6_9RHOB</name>
<sequence>MTITDVLPAMRSFSPSAFAARFSARRSESAPAPTAAPAAVRPESEPRKAEPRAPRKVEPLRPRIEIPVRDPSPAHKIAEGYRDRGRFLARQEEWETLGREICAADRDRLLTKGLRSVAALLAEGARSDAVEAGRAAVQKGEANAARAILTALELNMEEIPDCPATAYVVAMAHIDLARAWAGASRAADLSPPRFMSFKEHMGLAAELADRFDPFETQSPLWAEVRCRVLDIDPRPSQRVCDDYEDLIDLEPGNPDHLRALGRDLLPRRFGNRETLEREARRAAMRTEDVWGVGGYSWVYMGAIEKDPDALRGLDADLFAEGLHDILSRHPGQDMANRLAAFTGMTASSVSAPGTIQARISDCFNWIAQDHLHELHPAVWALAPAPSREERVEIETCDLVKRGRTRAISALAEHFAPLLDGGRRLVFTPQGLQMPRLD</sequence>
<accession>A0ABY8QFG6</accession>
<evidence type="ECO:0000313" key="3">
    <source>
        <dbReference type="Proteomes" id="UP001241605"/>
    </source>
</evidence>
<gene>
    <name evidence="2" type="ORF">QF118_15305</name>
</gene>